<evidence type="ECO:0000256" key="1">
    <source>
        <dbReference type="SAM" id="MobiDB-lite"/>
    </source>
</evidence>
<feature type="compositionally biased region" description="Low complexity" evidence="1">
    <location>
        <begin position="222"/>
        <end position="237"/>
    </location>
</feature>
<dbReference type="Ensembl" id="ENSSSCT00070043544.1">
    <property type="protein sequence ID" value="ENSSSCP00070036648.1"/>
    <property type="gene ID" value="ENSSSCG00070021907.1"/>
</dbReference>
<name>A0A4X1V4X9_PIG</name>
<dbReference type="Ensembl" id="ENSSSCT00070043547.1">
    <property type="protein sequence ID" value="ENSSSCP00070036649.1"/>
    <property type="gene ID" value="ENSSSCG00070021907.1"/>
</dbReference>
<accession>A0A4X1V4X9</accession>
<protein>
    <submittedName>
        <fullName evidence="2">Uncharacterized protein</fullName>
    </submittedName>
</protein>
<dbReference type="AlphaFoldDB" id="A0A4X1V4X9"/>
<dbReference type="Proteomes" id="UP000314985">
    <property type="component" value="Chromosome 14"/>
</dbReference>
<feature type="region of interest" description="Disordered" evidence="1">
    <location>
        <begin position="29"/>
        <end position="49"/>
    </location>
</feature>
<feature type="region of interest" description="Disordered" evidence="1">
    <location>
        <begin position="219"/>
        <end position="246"/>
    </location>
</feature>
<sequence>KQGTSTVTCQRSVQRFQQQLTLTPQGLWGRVQRRPPAPRERAPPTLHGSRLPQALGRLTWQDPGFGITVLTGRHPRAGWSRSGPEGGLGAWLGPEVKRRGVIPAPVPAGAWRRVCQPPGADTKVALEEGTEAVRRTQGAQAKGAGEAVTASQHFAKRVSQSERDSHWPRPRPQGLSRGPALLLQTLQPRLRGLGRLGPPELRELSWSWSWAGAGGPGGQAGPLGLSLGPSLPGLRPLTPDPTAGHF</sequence>
<proteinExistence type="predicted"/>
<evidence type="ECO:0000313" key="2">
    <source>
        <dbReference type="Ensembl" id="ENSSSCP00070036648.1"/>
    </source>
</evidence>
<reference evidence="2 3" key="1">
    <citation type="submission" date="2017-08" db="EMBL/GenBank/DDBJ databases">
        <title>USMARCv1.0.</title>
        <authorList>
            <person name="Hannum G.I."/>
            <person name="Koren S."/>
            <person name="Schroeder S.G."/>
            <person name="Chin S.C."/>
            <person name="Nonneman D.J."/>
            <person name="Becker S.A."/>
            <person name="Rosen B.D."/>
            <person name="Bickhart D.M."/>
            <person name="Putnam N.H."/>
            <person name="Green R.E."/>
            <person name="Tuggle C.K."/>
            <person name="Liu H."/>
            <person name="Rohrer G.A."/>
            <person name="Warr A."/>
            <person name="Hall R."/>
            <person name="Kim K."/>
            <person name="Hume D.A."/>
            <person name="Talbot R."/>
            <person name="Chow W."/>
            <person name="Howe K."/>
            <person name="Schwartz A.S."/>
            <person name="Watson M."/>
            <person name="Archibald A.L."/>
            <person name="Phillippy A.M."/>
            <person name="Smith T.P.L."/>
        </authorList>
    </citation>
    <scope>NUCLEOTIDE SEQUENCE [LARGE SCALE GENOMIC DNA]</scope>
</reference>
<reference evidence="2" key="2">
    <citation type="submission" date="2025-05" db="UniProtKB">
        <authorList>
            <consortium name="Ensembl"/>
        </authorList>
    </citation>
    <scope>IDENTIFICATION</scope>
</reference>
<feature type="region of interest" description="Disordered" evidence="1">
    <location>
        <begin position="134"/>
        <end position="178"/>
    </location>
</feature>
<organism evidence="2 3">
    <name type="scientific">Sus scrofa</name>
    <name type="common">Pig</name>
    <dbReference type="NCBI Taxonomy" id="9823"/>
    <lineage>
        <taxon>Eukaryota</taxon>
        <taxon>Metazoa</taxon>
        <taxon>Chordata</taxon>
        <taxon>Craniata</taxon>
        <taxon>Vertebrata</taxon>
        <taxon>Euteleostomi</taxon>
        <taxon>Mammalia</taxon>
        <taxon>Eutheria</taxon>
        <taxon>Laurasiatheria</taxon>
        <taxon>Artiodactyla</taxon>
        <taxon>Suina</taxon>
        <taxon>Suidae</taxon>
        <taxon>Sus</taxon>
    </lineage>
</organism>
<evidence type="ECO:0000313" key="3">
    <source>
        <dbReference type="Proteomes" id="UP000314985"/>
    </source>
</evidence>